<accession>A0AAN7WIB6</accession>
<name>A0AAN7WIB6_9SACH</name>
<protein>
    <recommendedName>
        <fullName evidence="4">Protein kinase domain-containing protein</fullName>
    </recommendedName>
</protein>
<evidence type="ECO:0000313" key="5">
    <source>
        <dbReference type="EMBL" id="KAK5781058.1"/>
    </source>
</evidence>
<dbReference type="PROSITE" id="PS50011">
    <property type="entry name" value="PROTEIN_KINASE_DOM"/>
    <property type="match status" value="1"/>
</dbReference>
<dbReference type="Gene3D" id="1.10.510.10">
    <property type="entry name" value="Transferase(Phosphotransferase) domain 1"/>
    <property type="match status" value="1"/>
</dbReference>
<proteinExistence type="predicted"/>
<evidence type="ECO:0000256" key="3">
    <source>
        <dbReference type="PROSITE-ProRule" id="PRU10141"/>
    </source>
</evidence>
<organism evidence="5 6">
    <name type="scientific">Arxiozyma heterogenica</name>
    <dbReference type="NCBI Taxonomy" id="278026"/>
    <lineage>
        <taxon>Eukaryota</taxon>
        <taxon>Fungi</taxon>
        <taxon>Dikarya</taxon>
        <taxon>Ascomycota</taxon>
        <taxon>Saccharomycotina</taxon>
        <taxon>Saccharomycetes</taxon>
        <taxon>Saccharomycetales</taxon>
        <taxon>Saccharomycetaceae</taxon>
        <taxon>Arxiozyma</taxon>
    </lineage>
</organism>
<evidence type="ECO:0000256" key="2">
    <source>
        <dbReference type="ARBA" id="ARBA00022840"/>
    </source>
</evidence>
<sequence length="550" mass="63879">MDFLSSFMMQLHRNIYLNRLDFTCPVSSKFNIDGDIFYFDNDVLISTYTSVNVEDYPPLLHSNTVETKLPGIDNTNKKSLVVHNNQLPDNLICDSNQSSIILPENDSKSSIPSTQSQSTNYFPEQEELQGYTLVEKIGEGAFAKVFRAIPNKYERNSYLLKNYSEVAIKVARKEAFFNNNNNNDDVSCGYKTGMRYYCPEHRRYHHHRHNHMEKYIEANKSKQLKISRWEDIQAEVLIHKSISPGCEHIVDFIDFQESSSYYYIILEKVNGGDVFNQLLKYTYFSEDLTRHIIHQLAIAIKHLHQVGVAHRDIKLENILFESIDYTPSKIPYYRKSDNKDTKIDEGEFIKGKGGAGIGRIKLADFGLSKRITMNGTTTPCGTLDYSAPEMLIKNQYSTKVDMWGVGCVLYTLLCGFTPFYEENTEKLKKKICEGKYIFLEPWWDEISLEAKRLVSKLLETDPNKRYDIDELLNDPWLTNYDCDKNKSQSRPNFSNTVFERNKKSILYDNKMSVAEKSYLLHPTFSKNNDIQRNKPLVRSMVILNEIFKEN</sequence>
<gene>
    <name evidence="5" type="ORF">RI543_001449</name>
</gene>
<evidence type="ECO:0000259" key="4">
    <source>
        <dbReference type="PROSITE" id="PS50011"/>
    </source>
</evidence>
<comment type="caution">
    <text evidence="5">The sequence shown here is derived from an EMBL/GenBank/DDBJ whole genome shotgun (WGS) entry which is preliminary data.</text>
</comment>
<dbReference type="Pfam" id="PF00069">
    <property type="entry name" value="Pkinase"/>
    <property type="match status" value="1"/>
</dbReference>
<keyword evidence="6" id="KW-1185">Reference proteome</keyword>
<dbReference type="PROSITE" id="PS00108">
    <property type="entry name" value="PROTEIN_KINASE_ST"/>
    <property type="match status" value="1"/>
</dbReference>
<keyword evidence="2 3" id="KW-0067">ATP-binding</keyword>
<dbReference type="AlphaFoldDB" id="A0AAN7WIB6"/>
<dbReference type="InterPro" id="IPR008271">
    <property type="entry name" value="Ser/Thr_kinase_AS"/>
</dbReference>
<dbReference type="SUPFAM" id="SSF56112">
    <property type="entry name" value="Protein kinase-like (PK-like)"/>
    <property type="match status" value="1"/>
</dbReference>
<dbReference type="PANTHER" id="PTHR24347">
    <property type="entry name" value="SERINE/THREONINE-PROTEIN KINASE"/>
    <property type="match status" value="1"/>
</dbReference>
<dbReference type="InterPro" id="IPR000719">
    <property type="entry name" value="Prot_kinase_dom"/>
</dbReference>
<keyword evidence="1 3" id="KW-0547">Nucleotide-binding</keyword>
<evidence type="ECO:0000313" key="6">
    <source>
        <dbReference type="Proteomes" id="UP001306508"/>
    </source>
</evidence>
<dbReference type="GO" id="GO:0005524">
    <property type="term" value="F:ATP binding"/>
    <property type="evidence" value="ECO:0007669"/>
    <property type="project" value="UniProtKB-UniRule"/>
</dbReference>
<dbReference type="InterPro" id="IPR017441">
    <property type="entry name" value="Protein_kinase_ATP_BS"/>
</dbReference>
<dbReference type="EMBL" id="JAWIZZ010000038">
    <property type="protein sequence ID" value="KAK5781058.1"/>
    <property type="molecule type" value="Genomic_DNA"/>
</dbReference>
<dbReference type="InterPro" id="IPR011009">
    <property type="entry name" value="Kinase-like_dom_sf"/>
</dbReference>
<evidence type="ECO:0000256" key="1">
    <source>
        <dbReference type="ARBA" id="ARBA00022741"/>
    </source>
</evidence>
<feature type="binding site" evidence="3">
    <location>
        <position position="169"/>
    </location>
    <ligand>
        <name>ATP</name>
        <dbReference type="ChEBI" id="CHEBI:30616"/>
    </ligand>
</feature>
<dbReference type="GO" id="GO:0004672">
    <property type="term" value="F:protein kinase activity"/>
    <property type="evidence" value="ECO:0007669"/>
    <property type="project" value="InterPro"/>
</dbReference>
<dbReference type="SMART" id="SM00220">
    <property type="entry name" value="S_TKc"/>
    <property type="match status" value="1"/>
</dbReference>
<reference evidence="6" key="1">
    <citation type="submission" date="2023-07" db="EMBL/GenBank/DDBJ databases">
        <title>A draft genome of Kazachstania heterogenica Y-27499.</title>
        <authorList>
            <person name="Donic C."/>
            <person name="Kralova J.S."/>
            <person name="Fidel L."/>
            <person name="Ben-Dor S."/>
            <person name="Jung S."/>
        </authorList>
    </citation>
    <scope>NUCLEOTIDE SEQUENCE [LARGE SCALE GENOMIC DNA]</scope>
    <source>
        <strain evidence="6">Y27499</strain>
    </source>
</reference>
<dbReference type="Proteomes" id="UP001306508">
    <property type="component" value="Unassembled WGS sequence"/>
</dbReference>
<dbReference type="PROSITE" id="PS00107">
    <property type="entry name" value="PROTEIN_KINASE_ATP"/>
    <property type="match status" value="1"/>
</dbReference>
<dbReference type="Gene3D" id="3.30.200.20">
    <property type="entry name" value="Phosphorylase Kinase, domain 1"/>
    <property type="match status" value="2"/>
</dbReference>
<feature type="domain" description="Protein kinase" evidence="4">
    <location>
        <begin position="131"/>
        <end position="477"/>
    </location>
</feature>